<reference evidence="2" key="1">
    <citation type="submission" date="2023-08" db="EMBL/GenBank/DDBJ databases">
        <title>Chromosome-level Genome Assembly of mud carp (Cirrhinus molitorella).</title>
        <authorList>
            <person name="Liu H."/>
        </authorList>
    </citation>
    <scope>NUCLEOTIDE SEQUENCE</scope>
    <source>
        <strain evidence="2">Prfri</strain>
        <tissue evidence="2">Muscle</tissue>
    </source>
</reference>
<feature type="region of interest" description="Disordered" evidence="1">
    <location>
        <begin position="31"/>
        <end position="77"/>
    </location>
</feature>
<accession>A0AA88TV82</accession>
<organism evidence="2 3">
    <name type="scientific">Cirrhinus molitorella</name>
    <name type="common">mud carp</name>
    <dbReference type="NCBI Taxonomy" id="172907"/>
    <lineage>
        <taxon>Eukaryota</taxon>
        <taxon>Metazoa</taxon>
        <taxon>Chordata</taxon>
        <taxon>Craniata</taxon>
        <taxon>Vertebrata</taxon>
        <taxon>Euteleostomi</taxon>
        <taxon>Actinopterygii</taxon>
        <taxon>Neopterygii</taxon>
        <taxon>Teleostei</taxon>
        <taxon>Ostariophysi</taxon>
        <taxon>Cypriniformes</taxon>
        <taxon>Cyprinidae</taxon>
        <taxon>Labeoninae</taxon>
        <taxon>Labeonini</taxon>
        <taxon>Cirrhinus</taxon>
    </lineage>
</organism>
<gene>
    <name evidence="2" type="ORF">Q8A67_001591</name>
</gene>
<sequence>MQTKQTDAPVLTRGAFLPAYSENTAECHIRDENMIYPDLKTPNGPVEEDTHEPRSAQKKNSRKSQFNSRPKAHKRAEKRSFTLAWIASSGFSVRTDHRGCSLSSFSSSSQVLKFSNSPSAAGRVRSGRSADRVSLF</sequence>
<evidence type="ECO:0000313" key="3">
    <source>
        <dbReference type="Proteomes" id="UP001187343"/>
    </source>
</evidence>
<dbReference type="EMBL" id="JAUYZG010000002">
    <property type="protein sequence ID" value="KAK2913192.1"/>
    <property type="molecule type" value="Genomic_DNA"/>
</dbReference>
<dbReference type="Proteomes" id="UP001187343">
    <property type="component" value="Unassembled WGS sequence"/>
</dbReference>
<proteinExistence type="predicted"/>
<evidence type="ECO:0000313" key="2">
    <source>
        <dbReference type="EMBL" id="KAK2913192.1"/>
    </source>
</evidence>
<comment type="caution">
    <text evidence="2">The sequence shown here is derived from an EMBL/GenBank/DDBJ whole genome shotgun (WGS) entry which is preliminary data.</text>
</comment>
<protein>
    <submittedName>
        <fullName evidence="2">Uncharacterized protein</fullName>
    </submittedName>
</protein>
<feature type="compositionally biased region" description="Low complexity" evidence="1">
    <location>
        <begin position="104"/>
        <end position="117"/>
    </location>
</feature>
<evidence type="ECO:0000256" key="1">
    <source>
        <dbReference type="SAM" id="MobiDB-lite"/>
    </source>
</evidence>
<dbReference type="AlphaFoldDB" id="A0AA88TV82"/>
<feature type="region of interest" description="Disordered" evidence="1">
    <location>
        <begin position="104"/>
        <end position="136"/>
    </location>
</feature>
<name>A0AA88TV82_9TELE</name>
<keyword evidence="3" id="KW-1185">Reference proteome</keyword>